<dbReference type="InterPro" id="IPR019874">
    <property type="entry name" value="RF_methyltr_PrmC"/>
</dbReference>
<evidence type="ECO:0000256" key="5">
    <source>
        <dbReference type="HAMAP-Rule" id="MF_02126"/>
    </source>
</evidence>
<dbReference type="GO" id="GO:0102559">
    <property type="term" value="F:peptide chain release factor N(5)-glutamine methyltransferase activity"/>
    <property type="evidence" value="ECO:0007669"/>
    <property type="project" value="UniProtKB-EC"/>
</dbReference>
<name>A0A1K1MVG0_9FLAO</name>
<dbReference type="GO" id="GO:0003676">
    <property type="term" value="F:nucleic acid binding"/>
    <property type="evidence" value="ECO:0007669"/>
    <property type="project" value="InterPro"/>
</dbReference>
<keyword evidence="1 5" id="KW-0489">Methyltransferase</keyword>
<comment type="function">
    <text evidence="5">Methylates the class 1 translation termination release factors RF1/PrfA and RF2/PrfB on the glutamine residue of the universally conserved GGQ motif.</text>
</comment>
<comment type="catalytic activity">
    <reaction evidence="4 5">
        <text>L-glutaminyl-[peptide chain release factor] + S-adenosyl-L-methionine = N(5)-methyl-L-glutaminyl-[peptide chain release factor] + S-adenosyl-L-homocysteine + H(+)</text>
        <dbReference type="Rhea" id="RHEA:42896"/>
        <dbReference type="Rhea" id="RHEA-COMP:10271"/>
        <dbReference type="Rhea" id="RHEA-COMP:10272"/>
        <dbReference type="ChEBI" id="CHEBI:15378"/>
        <dbReference type="ChEBI" id="CHEBI:30011"/>
        <dbReference type="ChEBI" id="CHEBI:57856"/>
        <dbReference type="ChEBI" id="CHEBI:59789"/>
        <dbReference type="ChEBI" id="CHEBI:61891"/>
        <dbReference type="EC" id="2.1.1.297"/>
    </reaction>
</comment>
<organism evidence="7 8">
    <name type="scientific">Cellulophaga fucicola</name>
    <dbReference type="NCBI Taxonomy" id="76595"/>
    <lineage>
        <taxon>Bacteria</taxon>
        <taxon>Pseudomonadati</taxon>
        <taxon>Bacteroidota</taxon>
        <taxon>Flavobacteriia</taxon>
        <taxon>Flavobacteriales</taxon>
        <taxon>Flavobacteriaceae</taxon>
        <taxon>Cellulophaga</taxon>
    </lineage>
</organism>
<dbReference type="NCBIfam" id="TIGR03534">
    <property type="entry name" value="RF_mod_PrmC"/>
    <property type="match status" value="1"/>
</dbReference>
<keyword evidence="3 5" id="KW-0949">S-adenosyl-L-methionine</keyword>
<evidence type="ECO:0000256" key="1">
    <source>
        <dbReference type="ARBA" id="ARBA00022603"/>
    </source>
</evidence>
<keyword evidence="8" id="KW-1185">Reference proteome</keyword>
<protein>
    <recommendedName>
        <fullName evidence="5">Release factor glutamine methyltransferase</fullName>
        <shortName evidence="5">RF MTase</shortName>
        <ecNumber evidence="5">2.1.1.297</ecNumber>
    </recommendedName>
    <alternativeName>
        <fullName evidence="5">N5-glutamine methyltransferase PrmC</fullName>
    </alternativeName>
    <alternativeName>
        <fullName evidence="5">Protein-(glutamine-N5) MTase PrmC</fullName>
    </alternativeName>
    <alternativeName>
        <fullName evidence="5">Protein-glutamine N-methyltransferase PrmC</fullName>
    </alternativeName>
</protein>
<reference evidence="8" key="1">
    <citation type="submission" date="2016-11" db="EMBL/GenBank/DDBJ databases">
        <authorList>
            <person name="Varghese N."/>
            <person name="Submissions S."/>
        </authorList>
    </citation>
    <scope>NUCLEOTIDE SEQUENCE [LARGE SCALE GENOMIC DNA]</scope>
    <source>
        <strain evidence="8">DSM 24786</strain>
    </source>
</reference>
<accession>A0A1K1MVG0</accession>
<sequence>MLLREIKKIYHTELDAIYPVEEVNSFFYMTIEHYLGLQRFILAMQPDYVVAKEEEASLFLTINLLKKQVPIQYILGTAHFMGLDFNVSSNVLIPRPETEELVSWILSETPLDREVNILDIGTGSGCIAISLAKNLPNAKVFALDVSKDALLVAKKNADNNGVLVTFLEHNILQEPNLQQKFDIIVSNPPYVRELEKKEMTANVLKNEPSLALFVSDKEPLTFYNAITNFAVKHLNENGKLYFEINQYLGGETQEVLEKQDFVTIELRKDMFGNDRMLRGQLIK</sequence>
<dbReference type="InterPro" id="IPR029063">
    <property type="entry name" value="SAM-dependent_MTases_sf"/>
</dbReference>
<dbReference type="PANTHER" id="PTHR18895:SF74">
    <property type="entry name" value="MTRF1L RELEASE FACTOR GLUTAMINE METHYLTRANSFERASE"/>
    <property type="match status" value="1"/>
</dbReference>
<dbReference type="Proteomes" id="UP000183257">
    <property type="component" value="Unassembled WGS sequence"/>
</dbReference>
<dbReference type="InterPro" id="IPR004556">
    <property type="entry name" value="HemK-like"/>
</dbReference>
<dbReference type="HAMAP" id="MF_02126">
    <property type="entry name" value="RF_methyltr_PrmC"/>
    <property type="match status" value="1"/>
</dbReference>
<gene>
    <name evidence="5" type="primary">prmC</name>
    <name evidence="7" type="ORF">SAMN05660313_00957</name>
</gene>
<dbReference type="RefSeq" id="WP_072302599.1">
    <property type="nucleotide sequence ID" value="NZ_FPIY01000001.1"/>
</dbReference>
<dbReference type="InterPro" id="IPR050320">
    <property type="entry name" value="N5-glutamine_MTase"/>
</dbReference>
<dbReference type="Gene3D" id="1.10.8.10">
    <property type="entry name" value="DNA helicase RuvA subunit, C-terminal domain"/>
    <property type="match status" value="1"/>
</dbReference>
<dbReference type="EC" id="2.1.1.297" evidence="5"/>
<dbReference type="NCBIfam" id="TIGR00536">
    <property type="entry name" value="hemK_fam"/>
    <property type="match status" value="1"/>
</dbReference>
<keyword evidence="2 5" id="KW-0808">Transferase</keyword>
<evidence type="ECO:0000256" key="4">
    <source>
        <dbReference type="ARBA" id="ARBA00048391"/>
    </source>
</evidence>
<dbReference type="PROSITE" id="PS00092">
    <property type="entry name" value="N6_MTASE"/>
    <property type="match status" value="1"/>
</dbReference>
<dbReference type="GO" id="GO:0032259">
    <property type="term" value="P:methylation"/>
    <property type="evidence" value="ECO:0007669"/>
    <property type="project" value="UniProtKB-KW"/>
</dbReference>
<dbReference type="AlphaFoldDB" id="A0A1K1MVG0"/>
<evidence type="ECO:0000313" key="7">
    <source>
        <dbReference type="EMBL" id="SFW27144.1"/>
    </source>
</evidence>
<dbReference type="Pfam" id="PF05175">
    <property type="entry name" value="MTS"/>
    <property type="match status" value="1"/>
</dbReference>
<feature type="binding site" evidence="5">
    <location>
        <position position="144"/>
    </location>
    <ligand>
        <name>S-adenosyl-L-methionine</name>
        <dbReference type="ChEBI" id="CHEBI:59789"/>
    </ligand>
</feature>
<dbReference type="OrthoDB" id="9800643at2"/>
<evidence type="ECO:0000313" key="8">
    <source>
        <dbReference type="Proteomes" id="UP000183257"/>
    </source>
</evidence>
<feature type="binding site" evidence="5">
    <location>
        <begin position="121"/>
        <end position="125"/>
    </location>
    <ligand>
        <name>S-adenosyl-L-methionine</name>
        <dbReference type="ChEBI" id="CHEBI:59789"/>
    </ligand>
</feature>
<feature type="domain" description="Methyltransferase small" evidence="6">
    <location>
        <begin position="110"/>
        <end position="201"/>
    </location>
</feature>
<evidence type="ECO:0000256" key="2">
    <source>
        <dbReference type="ARBA" id="ARBA00022679"/>
    </source>
</evidence>
<dbReference type="SUPFAM" id="SSF53335">
    <property type="entry name" value="S-adenosyl-L-methionine-dependent methyltransferases"/>
    <property type="match status" value="1"/>
</dbReference>
<proteinExistence type="inferred from homology"/>
<comment type="caution">
    <text evidence="5">Lacks conserved residue(s) required for the propagation of feature annotation.</text>
</comment>
<dbReference type="Gene3D" id="3.40.50.150">
    <property type="entry name" value="Vaccinia Virus protein VP39"/>
    <property type="match status" value="1"/>
</dbReference>
<evidence type="ECO:0000259" key="6">
    <source>
        <dbReference type="Pfam" id="PF05175"/>
    </source>
</evidence>
<dbReference type="InterPro" id="IPR007848">
    <property type="entry name" value="Small_mtfrase_dom"/>
</dbReference>
<dbReference type="STRING" id="76595.SAMN05660313_00957"/>
<dbReference type="InterPro" id="IPR002052">
    <property type="entry name" value="DNA_methylase_N6_adenine_CS"/>
</dbReference>
<feature type="binding site" evidence="5">
    <location>
        <position position="187"/>
    </location>
    <ligand>
        <name>S-adenosyl-L-methionine</name>
        <dbReference type="ChEBI" id="CHEBI:59789"/>
    </ligand>
</feature>
<dbReference type="PANTHER" id="PTHR18895">
    <property type="entry name" value="HEMK METHYLTRANSFERASE"/>
    <property type="match status" value="1"/>
</dbReference>
<evidence type="ECO:0000256" key="3">
    <source>
        <dbReference type="ARBA" id="ARBA00022691"/>
    </source>
</evidence>
<comment type="similarity">
    <text evidence="5">Belongs to the protein N5-glutamine methyltransferase family. PrmC subfamily.</text>
</comment>
<dbReference type="EMBL" id="FPIY01000001">
    <property type="protein sequence ID" value="SFW27144.1"/>
    <property type="molecule type" value="Genomic_DNA"/>
</dbReference>
<feature type="binding site" evidence="5">
    <location>
        <begin position="187"/>
        <end position="190"/>
    </location>
    <ligand>
        <name>substrate</name>
    </ligand>
</feature>
<dbReference type="CDD" id="cd02440">
    <property type="entry name" value="AdoMet_MTases"/>
    <property type="match status" value="1"/>
</dbReference>